<keyword evidence="6" id="KW-0449">Lipoprotein</keyword>
<reference evidence="8 9" key="1">
    <citation type="submission" date="2019-12" db="EMBL/GenBank/DDBJ databases">
        <title>Defluviitalea raffinosedens, isolated from a biogas fermenter, genome sequencing and characterization.</title>
        <authorList>
            <person name="Rettenmaier R."/>
            <person name="Schneider M."/>
            <person name="Neuhaus K."/>
            <person name="Liebl W."/>
            <person name="Zverlov V."/>
        </authorList>
    </citation>
    <scope>NUCLEOTIDE SEQUENCE [LARGE SCALE GENOMIC DNA]</scope>
    <source>
        <strain evidence="8 9">249c-K6</strain>
    </source>
</reference>
<keyword evidence="3" id="KW-0732">Signal</keyword>
<comment type="caution">
    <text evidence="8">The sequence shown here is derived from an EMBL/GenBank/DDBJ whole genome shotgun (WGS) entry which is preliminary data.</text>
</comment>
<dbReference type="Gene3D" id="3.40.190.10">
    <property type="entry name" value="Periplasmic binding protein-like II"/>
    <property type="match status" value="2"/>
</dbReference>
<comment type="subcellular location">
    <subcellularLocation>
        <location evidence="1">Membrane</location>
        <topology evidence="1">Lipid-anchor</topology>
    </subcellularLocation>
</comment>
<evidence type="ECO:0000313" key="9">
    <source>
        <dbReference type="Proteomes" id="UP000483018"/>
    </source>
</evidence>
<dbReference type="PANTHER" id="PTHR30429:SF0">
    <property type="entry name" value="METHIONINE-BINDING LIPOPROTEIN METQ"/>
    <property type="match status" value="1"/>
</dbReference>
<sequence>MKKFISILTLALFTIAILGGCTKESKVLKVSATSAPHAQMLEHIKDDLAKKGVTLEIQVIDDYNIHNRSLNEKEVDANFFQHIPYLESQMAEFGYDLEVLAKVHIEPMGIYSEKIASLDELKDGAVIAIPNDPSNEARALALLHRNGIIELNDVNNQSATVLDIKNNPKNLTFQEMEAAALPMVLQDVDCAVINTNFALQKGLSPTEDAIAIEDADSPYVNVLAIRKGDGNREDLKALAEALTSEKIKKFIEDNYNGEIVPVF</sequence>
<dbReference type="PIRSF" id="PIRSF002854">
    <property type="entry name" value="MetQ"/>
    <property type="match status" value="1"/>
</dbReference>
<keyword evidence="5" id="KW-0564">Palmitate</keyword>
<evidence type="ECO:0000256" key="6">
    <source>
        <dbReference type="ARBA" id="ARBA00023288"/>
    </source>
</evidence>
<dbReference type="Pfam" id="PF03180">
    <property type="entry name" value="Lipoprotein_9"/>
    <property type="match status" value="1"/>
</dbReference>
<evidence type="ECO:0000256" key="3">
    <source>
        <dbReference type="ARBA" id="ARBA00022729"/>
    </source>
</evidence>
<evidence type="ECO:0000256" key="5">
    <source>
        <dbReference type="ARBA" id="ARBA00023139"/>
    </source>
</evidence>
<dbReference type="EMBL" id="WSLF01000024">
    <property type="protein sequence ID" value="KAE9627759.1"/>
    <property type="molecule type" value="Genomic_DNA"/>
</dbReference>
<gene>
    <name evidence="8" type="ORF">GND95_14580</name>
</gene>
<evidence type="ECO:0000313" key="8">
    <source>
        <dbReference type="EMBL" id="KAE9627759.1"/>
    </source>
</evidence>
<name>A0A7C8LN68_9FIRM</name>
<dbReference type="SUPFAM" id="SSF53850">
    <property type="entry name" value="Periplasmic binding protein-like II"/>
    <property type="match status" value="1"/>
</dbReference>
<dbReference type="AlphaFoldDB" id="A0A7C8LN68"/>
<dbReference type="Proteomes" id="UP000483018">
    <property type="component" value="Unassembled WGS sequence"/>
</dbReference>
<accession>A0A7C8LN68</accession>
<evidence type="ECO:0000256" key="7">
    <source>
        <dbReference type="PIRSR" id="PIRSR002854-1"/>
    </source>
</evidence>
<dbReference type="RefSeq" id="WP_158741840.1">
    <property type="nucleotide sequence ID" value="NZ_JAFBEP010000010.1"/>
</dbReference>
<comment type="similarity">
    <text evidence="2">Belongs to the NlpA lipoprotein family.</text>
</comment>
<dbReference type="OrthoDB" id="9812878at2"/>
<dbReference type="PANTHER" id="PTHR30429">
    <property type="entry name" value="D-METHIONINE-BINDING LIPOPROTEIN METQ"/>
    <property type="match status" value="1"/>
</dbReference>
<evidence type="ECO:0000256" key="2">
    <source>
        <dbReference type="ARBA" id="ARBA00008973"/>
    </source>
</evidence>
<evidence type="ECO:0000256" key="4">
    <source>
        <dbReference type="ARBA" id="ARBA00023136"/>
    </source>
</evidence>
<evidence type="ECO:0000256" key="1">
    <source>
        <dbReference type="ARBA" id="ARBA00004635"/>
    </source>
</evidence>
<dbReference type="GO" id="GO:0016020">
    <property type="term" value="C:membrane"/>
    <property type="evidence" value="ECO:0007669"/>
    <property type="project" value="UniProtKB-SubCell"/>
</dbReference>
<proteinExistence type="inferred from homology"/>
<keyword evidence="9" id="KW-1185">Reference proteome</keyword>
<dbReference type="PROSITE" id="PS51257">
    <property type="entry name" value="PROKAR_LIPOPROTEIN"/>
    <property type="match status" value="1"/>
</dbReference>
<dbReference type="InterPro" id="IPR004872">
    <property type="entry name" value="Lipoprotein_NlpA"/>
</dbReference>
<dbReference type="CDD" id="cd13597">
    <property type="entry name" value="PBP2_lipoprotein_Tp32"/>
    <property type="match status" value="1"/>
</dbReference>
<feature type="lipid moiety-binding region" description="S-diacylglycerol cysteine" evidence="7">
    <location>
        <position position="21"/>
    </location>
</feature>
<keyword evidence="4" id="KW-0472">Membrane</keyword>
<organism evidence="8 9">
    <name type="scientific">Defluviitalea raffinosedens</name>
    <dbReference type="NCBI Taxonomy" id="1450156"/>
    <lineage>
        <taxon>Bacteria</taxon>
        <taxon>Bacillati</taxon>
        <taxon>Bacillota</taxon>
        <taxon>Clostridia</taxon>
        <taxon>Lachnospirales</taxon>
        <taxon>Defluviitaleaceae</taxon>
        <taxon>Defluviitalea</taxon>
    </lineage>
</organism>
<protein>
    <submittedName>
        <fullName evidence="8">Methionine ABC transporter substrate-binding protein</fullName>
    </submittedName>
</protein>